<evidence type="ECO:0000313" key="2">
    <source>
        <dbReference type="Proteomes" id="UP000238375"/>
    </source>
</evidence>
<evidence type="ECO:0000313" key="1">
    <source>
        <dbReference type="EMBL" id="PRY37560.1"/>
    </source>
</evidence>
<dbReference type="EMBL" id="PVTE01000010">
    <property type="protein sequence ID" value="PRY37560.1"/>
    <property type="molecule type" value="Genomic_DNA"/>
</dbReference>
<comment type="caution">
    <text evidence="1">The sequence shown here is derived from an EMBL/GenBank/DDBJ whole genome shotgun (WGS) entry which is preliminary data.</text>
</comment>
<dbReference type="Proteomes" id="UP000238375">
    <property type="component" value="Unassembled WGS sequence"/>
</dbReference>
<gene>
    <name evidence="1" type="ORF">CLV58_11029</name>
</gene>
<name>A0A2T0SVZ2_9BACT</name>
<keyword evidence="2" id="KW-1185">Reference proteome</keyword>
<reference evidence="1 2" key="1">
    <citation type="submission" date="2018-03" db="EMBL/GenBank/DDBJ databases">
        <title>Genomic Encyclopedia of Archaeal and Bacterial Type Strains, Phase II (KMG-II): from individual species to whole genera.</title>
        <authorList>
            <person name="Goeker M."/>
        </authorList>
    </citation>
    <scope>NUCLEOTIDE SEQUENCE [LARGE SCALE GENOMIC DNA]</scope>
    <source>
        <strain evidence="1 2">DSM 28354</strain>
    </source>
</reference>
<accession>A0A2T0SVZ2</accession>
<protein>
    <submittedName>
        <fullName evidence="1">Uncharacterized protein</fullName>
    </submittedName>
</protein>
<proteinExistence type="predicted"/>
<sequence length="103" mass="11900">MRRQVSQYDKIFKENIEAVIPSLMQNILGITAIESEELPDDIQHTKERKPDVLKKLTDDKGKTYVLQMSFRLLTNLRWSIAWQNITLCLNAGMLYPLNSTSST</sequence>
<organism evidence="1 2">
    <name type="scientific">Spirosoma oryzae</name>
    <dbReference type="NCBI Taxonomy" id="1469603"/>
    <lineage>
        <taxon>Bacteria</taxon>
        <taxon>Pseudomonadati</taxon>
        <taxon>Bacteroidota</taxon>
        <taxon>Cytophagia</taxon>
        <taxon>Cytophagales</taxon>
        <taxon>Cytophagaceae</taxon>
        <taxon>Spirosoma</taxon>
    </lineage>
</organism>
<dbReference type="AlphaFoldDB" id="A0A2T0SVZ2"/>